<proteinExistence type="inferred from homology"/>
<evidence type="ECO:0000256" key="4">
    <source>
        <dbReference type="ARBA" id="ARBA00023136"/>
    </source>
</evidence>
<evidence type="ECO:0000256" key="2">
    <source>
        <dbReference type="ARBA" id="ARBA00006275"/>
    </source>
</evidence>
<feature type="chain" id="PRO_5022930927" evidence="6">
    <location>
        <begin position="23"/>
        <end position="495"/>
    </location>
</feature>
<dbReference type="Gene3D" id="1.25.40.390">
    <property type="match status" value="1"/>
</dbReference>
<gene>
    <name evidence="9" type="ORF">FXV77_04405</name>
</gene>
<dbReference type="SUPFAM" id="SSF48452">
    <property type="entry name" value="TPR-like"/>
    <property type="match status" value="1"/>
</dbReference>
<dbReference type="Pfam" id="PF07980">
    <property type="entry name" value="SusD_RagB"/>
    <property type="match status" value="1"/>
</dbReference>
<dbReference type="GO" id="GO:0009279">
    <property type="term" value="C:cell outer membrane"/>
    <property type="evidence" value="ECO:0007669"/>
    <property type="project" value="UniProtKB-SubCell"/>
</dbReference>
<organism evidence="9 10">
    <name type="scientific">Sphingobacterium phlebotomi</name>
    <dbReference type="NCBI Taxonomy" id="2605433"/>
    <lineage>
        <taxon>Bacteria</taxon>
        <taxon>Pseudomonadati</taxon>
        <taxon>Bacteroidota</taxon>
        <taxon>Sphingobacteriia</taxon>
        <taxon>Sphingobacteriales</taxon>
        <taxon>Sphingobacteriaceae</taxon>
        <taxon>Sphingobacterium</taxon>
    </lineage>
</organism>
<evidence type="ECO:0000313" key="10">
    <source>
        <dbReference type="Proteomes" id="UP000322362"/>
    </source>
</evidence>
<dbReference type="InterPro" id="IPR012944">
    <property type="entry name" value="SusD_RagB_dom"/>
</dbReference>
<feature type="signal peptide" evidence="6">
    <location>
        <begin position="1"/>
        <end position="22"/>
    </location>
</feature>
<dbReference type="EMBL" id="VTAV01000002">
    <property type="protein sequence ID" value="TYR37261.1"/>
    <property type="molecule type" value="Genomic_DNA"/>
</dbReference>
<dbReference type="Proteomes" id="UP000322362">
    <property type="component" value="Unassembled WGS sequence"/>
</dbReference>
<evidence type="ECO:0000259" key="7">
    <source>
        <dbReference type="Pfam" id="PF07980"/>
    </source>
</evidence>
<keyword evidence="3 6" id="KW-0732">Signal</keyword>
<evidence type="ECO:0000313" key="9">
    <source>
        <dbReference type="EMBL" id="TYR37261.1"/>
    </source>
</evidence>
<evidence type="ECO:0000256" key="1">
    <source>
        <dbReference type="ARBA" id="ARBA00004442"/>
    </source>
</evidence>
<accession>A0A5D4H837</accession>
<feature type="domain" description="RagB/SusD" evidence="7">
    <location>
        <begin position="356"/>
        <end position="494"/>
    </location>
</feature>
<reference evidence="9 10" key="1">
    <citation type="submission" date="2019-08" db="EMBL/GenBank/DDBJ databases">
        <title>Phlebobacter frassis gen. nov. sp. nov., a new member of family Sphingobacteriaceae isolated from sand fly rearing media.</title>
        <authorList>
            <person name="Kakumanu M.L."/>
            <person name="Marayati B.F."/>
            <person name="Wada-Katsumata A."/>
            <person name="Wasserberg G."/>
            <person name="Schal C."/>
            <person name="Apperson C.S."/>
            <person name="Ponnusamy L."/>
        </authorList>
    </citation>
    <scope>NUCLEOTIDE SEQUENCE [LARGE SCALE GENOMIC DNA]</scope>
    <source>
        <strain evidence="9 10">SSI9</strain>
    </source>
</reference>
<evidence type="ECO:0000259" key="8">
    <source>
        <dbReference type="Pfam" id="PF14322"/>
    </source>
</evidence>
<comment type="subcellular location">
    <subcellularLocation>
        <location evidence="1">Cell outer membrane</location>
    </subcellularLocation>
</comment>
<evidence type="ECO:0000256" key="5">
    <source>
        <dbReference type="ARBA" id="ARBA00023237"/>
    </source>
</evidence>
<dbReference type="Pfam" id="PF14322">
    <property type="entry name" value="SusD-like_3"/>
    <property type="match status" value="1"/>
</dbReference>
<comment type="similarity">
    <text evidence="2">Belongs to the SusD family.</text>
</comment>
<evidence type="ECO:0000256" key="6">
    <source>
        <dbReference type="SAM" id="SignalP"/>
    </source>
</evidence>
<dbReference type="PROSITE" id="PS51257">
    <property type="entry name" value="PROKAR_LIPOPROTEIN"/>
    <property type="match status" value="1"/>
</dbReference>
<comment type="caution">
    <text evidence="9">The sequence shown here is derived from an EMBL/GenBank/DDBJ whole genome shotgun (WGS) entry which is preliminary data.</text>
</comment>
<name>A0A5D4H837_9SPHI</name>
<dbReference type="AlphaFoldDB" id="A0A5D4H837"/>
<sequence>MKKIYRYISVVAIALSLGFSSCERLLDVTPNSEFAPGNVLTSEKGITTLLFSAYAHQQTQQNSRFVINNSEVCTDMALNSGGAENGQLIHIMNFTWDTGVLSFQGDVWAPNYRCIRDANDVVANVDQLNANEETKKKIKAEARVLRAQAYAILYNWFGPVPLRTSTSQPGDLARATDDEMKIFVETEIMESIPDLPNPGREETFGRLNKGNATGILAKFLLNTKQWQKAADACKAVMDLNYYTTTQHEFKDLFKVENKGIDNREMLLVLPCRNEVDFGNWFMAGALPAGFKSTPQVPDFVYQSTMANFATQYRLRTDFVNSLAANDKRRSLICTSYINNSNATVNLLNGDNARSFKYWDNNTVGNNSGNDVPIIRYADILLSRAEALNELAAGTPPVECFSLINQVRTRAGLPNLSLTDTPTKESFREAIFRERGWEFISEGKRREDLIRQGTFVSSAIARGVSSDLATTDKLLFPIPQSEIEANKLCTQNPGYN</sequence>
<dbReference type="RefSeq" id="WP_148918003.1">
    <property type="nucleotide sequence ID" value="NZ_VTAV01000002.1"/>
</dbReference>
<keyword evidence="10" id="KW-1185">Reference proteome</keyword>
<keyword evidence="4" id="KW-0472">Membrane</keyword>
<dbReference type="InterPro" id="IPR011990">
    <property type="entry name" value="TPR-like_helical_dom_sf"/>
</dbReference>
<feature type="domain" description="SusD-like N-terminal" evidence="8">
    <location>
        <begin position="26"/>
        <end position="221"/>
    </location>
</feature>
<evidence type="ECO:0000256" key="3">
    <source>
        <dbReference type="ARBA" id="ARBA00022729"/>
    </source>
</evidence>
<dbReference type="InterPro" id="IPR033985">
    <property type="entry name" value="SusD-like_N"/>
</dbReference>
<keyword evidence="5" id="KW-0998">Cell outer membrane</keyword>
<protein>
    <submittedName>
        <fullName evidence="9">RagB/SusD family nutrient uptake outer membrane protein</fullName>
    </submittedName>
</protein>